<dbReference type="AlphaFoldDB" id="A0A060LXF1"/>
<dbReference type="STRING" id="1246626.BleG1_0350"/>
<keyword evidence="2" id="KW-1185">Reference proteome</keyword>
<dbReference type="OrthoDB" id="1257571at2"/>
<evidence type="ECO:0000313" key="1">
    <source>
        <dbReference type="EMBL" id="AIC92958.1"/>
    </source>
</evidence>
<dbReference type="EMBL" id="CP003923">
    <property type="protein sequence ID" value="AIC92958.1"/>
    <property type="molecule type" value="Genomic_DNA"/>
</dbReference>
<protein>
    <recommendedName>
        <fullName evidence="3">Alkylhydroperoxidase</fullName>
    </recommendedName>
</protein>
<dbReference type="KEGG" id="ble:BleG1_0350"/>
<gene>
    <name evidence="1" type="ORF">BleG1_0350</name>
</gene>
<proteinExistence type="predicted"/>
<organism evidence="1 2">
    <name type="scientific">Shouchella lehensis G1</name>
    <dbReference type="NCBI Taxonomy" id="1246626"/>
    <lineage>
        <taxon>Bacteria</taxon>
        <taxon>Bacillati</taxon>
        <taxon>Bacillota</taxon>
        <taxon>Bacilli</taxon>
        <taxon>Bacillales</taxon>
        <taxon>Bacillaceae</taxon>
        <taxon>Shouchella</taxon>
    </lineage>
</organism>
<evidence type="ECO:0000313" key="2">
    <source>
        <dbReference type="Proteomes" id="UP000027142"/>
    </source>
</evidence>
<dbReference type="PATRIC" id="fig|1246626.3.peg.339"/>
<dbReference type="Gene3D" id="1.20.1290.10">
    <property type="entry name" value="AhpD-like"/>
    <property type="match status" value="1"/>
</dbReference>
<dbReference type="Proteomes" id="UP000027142">
    <property type="component" value="Chromosome"/>
</dbReference>
<evidence type="ECO:0008006" key="3">
    <source>
        <dbReference type="Google" id="ProtNLM"/>
    </source>
</evidence>
<dbReference type="InterPro" id="IPR029032">
    <property type="entry name" value="AhpD-like"/>
</dbReference>
<dbReference type="RefSeq" id="WP_038476475.1">
    <property type="nucleotide sequence ID" value="NZ_CP003923.1"/>
</dbReference>
<dbReference type="HOGENOM" id="CLU_133093_0_0_9"/>
<accession>A0A060LXF1</accession>
<dbReference type="SUPFAM" id="SSF69118">
    <property type="entry name" value="AhpD-like"/>
    <property type="match status" value="1"/>
</dbReference>
<sequence>MSYIQPSQVGETPFQSILGHCPKVGTKWNELADELTNEATLSAVLKEEVRRVLAYGNKCRYCMAKGAPTKNGKEEDIQLATAFAELFLTDRSSIREAHFTILRTVFSEEQIVELCAFICFTTASQLFGAMVDL</sequence>
<reference evidence="1 2" key="1">
    <citation type="journal article" date="2014" name="Gene">
        <title>A comparative genomic analysis of the alkalitolerant soil bacterium Bacillus lehensis G1.</title>
        <authorList>
            <person name="Noor Y.M."/>
            <person name="Samsulrizal N.H."/>
            <person name="Jema'on N.A."/>
            <person name="Low K.O."/>
            <person name="Ramli A.N."/>
            <person name="Alias N.I."/>
            <person name="Damis S.I."/>
            <person name="Fuzi S.F."/>
            <person name="Isa M.N."/>
            <person name="Murad A.M."/>
            <person name="Raih M.F."/>
            <person name="Bakar F.D."/>
            <person name="Najimudin N."/>
            <person name="Mahadi N.M."/>
            <person name="Illias R.M."/>
        </authorList>
    </citation>
    <scope>NUCLEOTIDE SEQUENCE [LARGE SCALE GENOMIC DNA]</scope>
    <source>
        <strain evidence="1 2">G1</strain>
    </source>
</reference>
<dbReference type="eggNOG" id="COG2128">
    <property type="taxonomic scope" value="Bacteria"/>
</dbReference>
<name>A0A060LXF1_9BACI</name>